<evidence type="ECO:0000313" key="2">
    <source>
        <dbReference type="EMBL" id="KAF2405529.1"/>
    </source>
</evidence>
<dbReference type="AlphaFoldDB" id="A0A6G1IBT5"/>
<organism evidence="2 3">
    <name type="scientific">Trichodelitschia bisporula</name>
    <dbReference type="NCBI Taxonomy" id="703511"/>
    <lineage>
        <taxon>Eukaryota</taxon>
        <taxon>Fungi</taxon>
        <taxon>Dikarya</taxon>
        <taxon>Ascomycota</taxon>
        <taxon>Pezizomycotina</taxon>
        <taxon>Dothideomycetes</taxon>
        <taxon>Dothideomycetes incertae sedis</taxon>
        <taxon>Phaeotrichales</taxon>
        <taxon>Phaeotrichaceae</taxon>
        <taxon>Trichodelitschia</taxon>
    </lineage>
</organism>
<gene>
    <name evidence="2" type="ORF">EJ06DRAFT_526049</name>
</gene>
<dbReference type="EMBL" id="ML996687">
    <property type="protein sequence ID" value="KAF2405529.1"/>
    <property type="molecule type" value="Genomic_DNA"/>
</dbReference>
<name>A0A6G1IBT5_9PEZI</name>
<sequence length="104" mass="10862">MSIGGYGRVSNPPARAGCHMTHRGACLAGASSAPFGSDRTKAKQARLPPHPTSARLHGEEEEEEEEEEGGEEEPVVPQRGRGRDLSHWATQNAGSKSSAAGGVS</sequence>
<feature type="compositionally biased region" description="Low complexity" evidence="1">
    <location>
        <begin position="93"/>
        <end position="104"/>
    </location>
</feature>
<dbReference type="Proteomes" id="UP000799640">
    <property type="component" value="Unassembled WGS sequence"/>
</dbReference>
<evidence type="ECO:0000313" key="3">
    <source>
        <dbReference type="Proteomes" id="UP000799640"/>
    </source>
</evidence>
<feature type="region of interest" description="Disordered" evidence="1">
    <location>
        <begin position="28"/>
        <end position="104"/>
    </location>
</feature>
<proteinExistence type="predicted"/>
<feature type="compositionally biased region" description="Acidic residues" evidence="1">
    <location>
        <begin position="59"/>
        <end position="74"/>
    </location>
</feature>
<accession>A0A6G1IBT5</accession>
<keyword evidence="3" id="KW-1185">Reference proteome</keyword>
<protein>
    <submittedName>
        <fullName evidence="2">Uncharacterized protein</fullName>
    </submittedName>
</protein>
<reference evidence="2" key="1">
    <citation type="journal article" date="2020" name="Stud. Mycol.">
        <title>101 Dothideomycetes genomes: a test case for predicting lifestyles and emergence of pathogens.</title>
        <authorList>
            <person name="Haridas S."/>
            <person name="Albert R."/>
            <person name="Binder M."/>
            <person name="Bloem J."/>
            <person name="Labutti K."/>
            <person name="Salamov A."/>
            <person name="Andreopoulos B."/>
            <person name="Baker S."/>
            <person name="Barry K."/>
            <person name="Bills G."/>
            <person name="Bluhm B."/>
            <person name="Cannon C."/>
            <person name="Castanera R."/>
            <person name="Culley D."/>
            <person name="Daum C."/>
            <person name="Ezra D."/>
            <person name="Gonzalez J."/>
            <person name="Henrissat B."/>
            <person name="Kuo A."/>
            <person name="Liang C."/>
            <person name="Lipzen A."/>
            <person name="Lutzoni F."/>
            <person name="Magnuson J."/>
            <person name="Mondo S."/>
            <person name="Nolan M."/>
            <person name="Ohm R."/>
            <person name="Pangilinan J."/>
            <person name="Park H.-J."/>
            <person name="Ramirez L."/>
            <person name="Alfaro M."/>
            <person name="Sun H."/>
            <person name="Tritt A."/>
            <person name="Yoshinaga Y."/>
            <person name="Zwiers L.-H."/>
            <person name="Turgeon B."/>
            <person name="Goodwin S."/>
            <person name="Spatafora J."/>
            <person name="Crous P."/>
            <person name="Grigoriev I."/>
        </authorList>
    </citation>
    <scope>NUCLEOTIDE SEQUENCE</scope>
    <source>
        <strain evidence="2">CBS 262.69</strain>
    </source>
</reference>
<evidence type="ECO:0000256" key="1">
    <source>
        <dbReference type="SAM" id="MobiDB-lite"/>
    </source>
</evidence>